<dbReference type="EMBL" id="CP159279">
    <property type="protein sequence ID" value="XCH13095.1"/>
    <property type="molecule type" value="Genomic_DNA"/>
</dbReference>
<sequence length="72" mass="8022">MDDTEKHETIAKVTDRLAARYPETPRNLIAAVVAEEYALLDSGRIRTYIPTLVERGARNRLRESASAPPTAI</sequence>
<dbReference type="NCBIfam" id="NF046112">
    <property type="entry name" value="MSMEG_6209_Nter"/>
    <property type="match status" value="1"/>
</dbReference>
<reference evidence="1" key="1">
    <citation type="submission" date="2024-06" db="EMBL/GenBank/DDBJ databases">
        <title>Biodegradation of dimethachlon by Arthrobacter sp. K5: mechanistic insights and ecological implications.</title>
        <authorList>
            <person name="Hu S."/>
            <person name="Lu P."/>
        </authorList>
    </citation>
    <scope>NUCLEOTIDE SEQUENCE</scope>
    <source>
        <strain evidence="1">K5</strain>
    </source>
</reference>
<protein>
    <recommendedName>
        <fullName evidence="2">DUF3562 domain-containing protein</fullName>
    </recommendedName>
</protein>
<dbReference type="AlphaFoldDB" id="A0AAU8EUI6"/>
<dbReference type="Gene3D" id="1.10.8.1060">
    <property type="entry name" value="Corynebacterium glutamicum thioredoxin-dependent arsenate reductase, N-terminal domain"/>
    <property type="match status" value="1"/>
</dbReference>
<proteinExistence type="predicted"/>
<evidence type="ECO:0000313" key="1">
    <source>
        <dbReference type="EMBL" id="XCH13095.1"/>
    </source>
</evidence>
<organism evidence="1">
    <name type="scientific">Arthrobacter sp. K5</name>
    <dbReference type="NCBI Taxonomy" id="2839623"/>
    <lineage>
        <taxon>Bacteria</taxon>
        <taxon>Bacillati</taxon>
        <taxon>Actinomycetota</taxon>
        <taxon>Actinomycetes</taxon>
        <taxon>Micrococcales</taxon>
        <taxon>Micrococcaceae</taxon>
        <taxon>Arthrobacter</taxon>
    </lineage>
</organism>
<name>A0AAU8EUI6_9MICC</name>
<accession>A0AAU8EUI6</accession>
<evidence type="ECO:0008006" key="2">
    <source>
        <dbReference type="Google" id="ProtNLM"/>
    </source>
</evidence>
<dbReference type="RefSeq" id="WP_353712961.1">
    <property type="nucleotide sequence ID" value="NZ_CP159279.1"/>
</dbReference>
<gene>
    <name evidence="1" type="ORF">ABRP34_09000</name>
</gene>